<protein>
    <recommendedName>
        <fullName evidence="2">4-hydroxy-4-methyl-2-oxoglutarate aldolase</fullName>
    </recommendedName>
</protein>
<dbReference type="EMBL" id="UINC01012023">
    <property type="protein sequence ID" value="SVA52742.1"/>
    <property type="molecule type" value="Genomic_DNA"/>
</dbReference>
<accession>A0A381WJW3</accession>
<dbReference type="InterPro" id="IPR005493">
    <property type="entry name" value="RraA/RraA-like"/>
</dbReference>
<evidence type="ECO:0000313" key="1">
    <source>
        <dbReference type="EMBL" id="SVA52742.1"/>
    </source>
</evidence>
<gene>
    <name evidence="1" type="ORF">METZ01_LOCUS105596</name>
</gene>
<name>A0A381WJW3_9ZZZZ</name>
<dbReference type="SUPFAM" id="SSF89562">
    <property type="entry name" value="RraA-like"/>
    <property type="match status" value="1"/>
</dbReference>
<proteinExistence type="predicted"/>
<dbReference type="PANTHER" id="PTHR33254:SF4">
    <property type="entry name" value="4-HYDROXY-4-METHYL-2-OXOGLUTARATE ALDOLASE 3-RELATED"/>
    <property type="match status" value="1"/>
</dbReference>
<dbReference type="Pfam" id="PF03737">
    <property type="entry name" value="RraA-like"/>
    <property type="match status" value="1"/>
</dbReference>
<dbReference type="AlphaFoldDB" id="A0A381WJW3"/>
<dbReference type="InterPro" id="IPR036704">
    <property type="entry name" value="RraA/RraA-like_sf"/>
</dbReference>
<evidence type="ECO:0008006" key="2">
    <source>
        <dbReference type="Google" id="ProtNLM"/>
    </source>
</evidence>
<dbReference type="Gene3D" id="3.50.30.40">
    <property type="entry name" value="Ribonuclease E inhibitor RraA/RraA-like"/>
    <property type="match status" value="1"/>
</dbReference>
<dbReference type="CDD" id="cd16841">
    <property type="entry name" value="RraA_family"/>
    <property type="match status" value="1"/>
</dbReference>
<dbReference type="PANTHER" id="PTHR33254">
    <property type="entry name" value="4-HYDROXY-4-METHYL-2-OXOGLUTARATE ALDOLASE 3-RELATED"/>
    <property type="match status" value="1"/>
</dbReference>
<reference evidence="1" key="1">
    <citation type="submission" date="2018-05" db="EMBL/GenBank/DDBJ databases">
        <authorList>
            <person name="Lanie J.A."/>
            <person name="Ng W.-L."/>
            <person name="Kazmierczak K.M."/>
            <person name="Andrzejewski T.M."/>
            <person name="Davidsen T.M."/>
            <person name="Wayne K.J."/>
            <person name="Tettelin H."/>
            <person name="Glass J.I."/>
            <person name="Rusch D."/>
            <person name="Podicherti R."/>
            <person name="Tsui H.-C.T."/>
            <person name="Winkler M.E."/>
        </authorList>
    </citation>
    <scope>NUCLEOTIDE SEQUENCE</scope>
</reference>
<sequence length="215" mass="22503">MPDQISAALFSKCTTVETATVGHRRHMGFMDKAIQCVLTPRRVAGTAITLALPGQDSTLLHHIIAELRPGDFLCIDRLGDFRHACLGGGVAAAIKASGCIGVAIDGPCTDLPEIQEYDLPVWSRGISPVTTRIYDIGGSFNVPISCGGVVVNPGDVVIADFSGVLVMPPDEAEAEADWALSKQAAEPDGHKLLLTGSKLGDLSGATDLVRAKTEA</sequence>
<organism evidence="1">
    <name type="scientific">marine metagenome</name>
    <dbReference type="NCBI Taxonomy" id="408172"/>
    <lineage>
        <taxon>unclassified sequences</taxon>
        <taxon>metagenomes</taxon>
        <taxon>ecological metagenomes</taxon>
    </lineage>
</organism>